<dbReference type="PROSITE" id="PS50199">
    <property type="entry name" value="ZF_RANBP2_2"/>
    <property type="match status" value="1"/>
</dbReference>
<dbReference type="FunFam" id="3.90.70.10:FF:000010">
    <property type="entry name" value="Calpain 15"/>
    <property type="match status" value="1"/>
</dbReference>
<evidence type="ECO:0000256" key="3">
    <source>
        <dbReference type="ARBA" id="ARBA00022670"/>
    </source>
</evidence>
<keyword evidence="3 11" id="KW-0645">Protease</keyword>
<reference evidence="15 16" key="1">
    <citation type="submission" date="2024-08" db="EMBL/GenBank/DDBJ databases">
        <title>Gnathostoma spinigerum genome.</title>
        <authorList>
            <person name="Gonzalez-Bertolin B."/>
            <person name="Monzon S."/>
            <person name="Zaballos A."/>
            <person name="Jimenez P."/>
            <person name="Dekumyoy P."/>
            <person name="Varona S."/>
            <person name="Cuesta I."/>
            <person name="Sumanam S."/>
            <person name="Adisakwattana P."/>
            <person name="Gasser R.B."/>
            <person name="Hernandez-Gonzalez A."/>
            <person name="Young N.D."/>
            <person name="Perteguer M.J."/>
        </authorList>
    </citation>
    <scope>NUCLEOTIDE SEQUENCE [LARGE SCALE GENOMIC DNA]</scope>
    <source>
        <strain evidence="15">AL3</strain>
        <tissue evidence="15">Liver</tissue>
    </source>
</reference>
<evidence type="ECO:0000256" key="8">
    <source>
        <dbReference type="ARBA" id="ARBA00022807"/>
    </source>
</evidence>
<keyword evidence="6 12" id="KW-0863">Zinc-finger</keyword>
<feature type="domain" description="RanBP2-type" evidence="13">
    <location>
        <begin position="1"/>
        <end position="29"/>
    </location>
</feature>
<evidence type="ECO:0000256" key="2">
    <source>
        <dbReference type="ARBA" id="ARBA00022553"/>
    </source>
</evidence>
<dbReference type="SMART" id="SM00230">
    <property type="entry name" value="CysPc"/>
    <property type="match status" value="1"/>
</dbReference>
<dbReference type="PROSITE" id="PS01358">
    <property type="entry name" value="ZF_RANBP2_1"/>
    <property type="match status" value="1"/>
</dbReference>
<comment type="similarity">
    <text evidence="1">Belongs to the peptidase C2 family.</text>
</comment>
<accession>A0ABD6ESR2</accession>
<dbReference type="PRINTS" id="PR00704">
    <property type="entry name" value="CALPAIN"/>
</dbReference>
<dbReference type="Gene3D" id="3.90.70.10">
    <property type="entry name" value="Cysteine proteinases"/>
    <property type="match status" value="1"/>
</dbReference>
<dbReference type="InterPro" id="IPR022684">
    <property type="entry name" value="Calpain_cysteine_protease"/>
</dbReference>
<keyword evidence="16" id="KW-1185">Reference proteome</keyword>
<gene>
    <name evidence="15" type="ORF">AB6A40_006777</name>
</gene>
<evidence type="ECO:0000256" key="9">
    <source>
        <dbReference type="ARBA" id="ARBA00022833"/>
    </source>
</evidence>
<feature type="domain" description="Calpain catalytic" evidence="14">
    <location>
        <begin position="159"/>
        <end position="468"/>
    </location>
</feature>
<keyword evidence="9" id="KW-0862">Zinc</keyword>
<keyword evidence="8 11" id="KW-0788">Thiol protease</keyword>
<evidence type="ECO:0000256" key="12">
    <source>
        <dbReference type="PROSITE-ProRule" id="PRU00322"/>
    </source>
</evidence>
<dbReference type="InterPro" id="IPR038765">
    <property type="entry name" value="Papain-like_cys_pep_sf"/>
</dbReference>
<name>A0ABD6ESR2_9BILA</name>
<feature type="active site" evidence="10 11">
    <location>
        <position position="231"/>
    </location>
</feature>
<dbReference type="GO" id="GO:0006508">
    <property type="term" value="P:proteolysis"/>
    <property type="evidence" value="ECO:0007669"/>
    <property type="project" value="UniProtKB-KW"/>
</dbReference>
<evidence type="ECO:0000259" key="13">
    <source>
        <dbReference type="PROSITE" id="PS50199"/>
    </source>
</evidence>
<dbReference type="CDD" id="cd00044">
    <property type="entry name" value="CysPc"/>
    <property type="match status" value="1"/>
</dbReference>
<dbReference type="Proteomes" id="UP001608902">
    <property type="component" value="Unassembled WGS sequence"/>
</dbReference>
<evidence type="ECO:0000256" key="10">
    <source>
        <dbReference type="PIRSR" id="PIRSR622684-1"/>
    </source>
</evidence>
<evidence type="ECO:0000256" key="4">
    <source>
        <dbReference type="ARBA" id="ARBA00022723"/>
    </source>
</evidence>
<keyword evidence="2" id="KW-0597">Phosphoprotein</keyword>
<proteinExistence type="inferred from homology"/>
<keyword evidence="5" id="KW-0677">Repeat</keyword>
<comment type="caution">
    <text evidence="15">The sequence shown here is derived from an EMBL/GenBank/DDBJ whole genome shotgun (WGS) entry which is preliminary data.</text>
</comment>
<evidence type="ECO:0000256" key="6">
    <source>
        <dbReference type="ARBA" id="ARBA00022771"/>
    </source>
</evidence>
<protein>
    <submittedName>
        <fullName evidence="15">Uncharacterized protein</fullName>
    </submittedName>
</protein>
<dbReference type="AlphaFoldDB" id="A0ABD6ESR2"/>
<evidence type="ECO:0000313" key="15">
    <source>
        <dbReference type="EMBL" id="MFH4980068.1"/>
    </source>
</evidence>
<dbReference type="InterPro" id="IPR001300">
    <property type="entry name" value="Peptidase_C2_calpain_cat"/>
</dbReference>
<dbReference type="EMBL" id="JBGFUD010005017">
    <property type="protein sequence ID" value="MFH4980068.1"/>
    <property type="molecule type" value="Genomic_DNA"/>
</dbReference>
<keyword evidence="7 11" id="KW-0378">Hydrolase</keyword>
<dbReference type="PROSITE" id="PS50203">
    <property type="entry name" value="CALPAIN_CAT"/>
    <property type="match status" value="1"/>
</dbReference>
<feature type="active site" evidence="10 11">
    <location>
        <position position="392"/>
    </location>
</feature>
<feature type="active site" evidence="10 11">
    <location>
        <position position="412"/>
    </location>
</feature>
<keyword evidence="4" id="KW-0479">Metal-binding</keyword>
<evidence type="ECO:0000256" key="7">
    <source>
        <dbReference type="ARBA" id="ARBA00022801"/>
    </source>
</evidence>
<dbReference type="InterPro" id="IPR001876">
    <property type="entry name" value="Znf_RanBP2"/>
</dbReference>
<evidence type="ECO:0000256" key="11">
    <source>
        <dbReference type="PROSITE-ProRule" id="PRU00239"/>
    </source>
</evidence>
<dbReference type="SUPFAM" id="SSF54001">
    <property type="entry name" value="Cysteine proteinases"/>
    <property type="match status" value="1"/>
</dbReference>
<evidence type="ECO:0000259" key="14">
    <source>
        <dbReference type="PROSITE" id="PS50203"/>
    </source>
</evidence>
<dbReference type="GO" id="GO:0008234">
    <property type="term" value="F:cysteine-type peptidase activity"/>
    <property type="evidence" value="ECO:0007669"/>
    <property type="project" value="UniProtKB-UniRule"/>
</dbReference>
<sequence>MSYWSCAYCTFNNCSSSRLCAACGSENPKCEIGGQYRWRSQSNMLSWLPKISVGKIFDAIDSGLMNLGRLTQTHSNPPVQIVQSNRNPVWSSCSSSATATSGENWSEQGEIPSAWVISSTYQSLALISACSTELLQRDIQSAAALYERVVSFCRSSRTAFLDDGFPQSIKSIGNIQSMHVQSSSVPFSANPNQLVWLRPCQISTKDGQLYAWSVFRNPLSSDIEQGSLGDCWLLSAMVVIAERPDALENIVLTKVFNKFGVYQIRLCVDGLWQVVIVDSFFPCYPVTHALAFAVGRRNQLWVSLLEKAFAKLSGNYSKLLAGRVIEGLAVLTGAPCCRLDLENLDSNESLDLLWVKLLSMKEADFLMGCSCGCGKRNVNDDAFKRMGLLPRHAYSLLDVKEYNSIRLVRLRNPWGVFVWKGDWSDEWSGWDPTARSVLCPNGSEGGTFWMPFRMFVRYFDQIWYSEIDIAKFRCNNGWQELRVPCLIPASWGASSINGVQVRFSESSEVSFTLYYQGRRDMREVDIMLLVHKLNNTGSVVGEYVCRTERIMGAFVCTDDLFLASQHDYLLIPISFSNLHGWKDVQTVVAIHSRQTFSAENVSLSAANIRDALVKLVHAEGTKQEPQRNIVNYNLASGFSGHLVMIDNRRSKKWLHVHCDASQSVNVLSSRGDLITVDSIPPLHRQIILILSHFEPTLAYSVRINTMHRLSSSPSLNDFVALAPGRTVISPEAEHIPSTDDDTTFLLHSPQAL</sequence>
<evidence type="ECO:0000313" key="16">
    <source>
        <dbReference type="Proteomes" id="UP001608902"/>
    </source>
</evidence>
<dbReference type="GO" id="GO:0008270">
    <property type="term" value="F:zinc ion binding"/>
    <property type="evidence" value="ECO:0007669"/>
    <property type="project" value="UniProtKB-KW"/>
</dbReference>
<dbReference type="PROSITE" id="PS00139">
    <property type="entry name" value="THIOL_PROTEASE_CYS"/>
    <property type="match status" value="1"/>
</dbReference>
<evidence type="ECO:0000256" key="5">
    <source>
        <dbReference type="ARBA" id="ARBA00022737"/>
    </source>
</evidence>
<organism evidence="15 16">
    <name type="scientific">Gnathostoma spinigerum</name>
    <dbReference type="NCBI Taxonomy" id="75299"/>
    <lineage>
        <taxon>Eukaryota</taxon>
        <taxon>Metazoa</taxon>
        <taxon>Ecdysozoa</taxon>
        <taxon>Nematoda</taxon>
        <taxon>Chromadorea</taxon>
        <taxon>Rhabditida</taxon>
        <taxon>Spirurina</taxon>
        <taxon>Gnathostomatomorpha</taxon>
        <taxon>Gnathostomatoidea</taxon>
        <taxon>Gnathostomatidae</taxon>
        <taxon>Gnathostoma</taxon>
    </lineage>
</organism>
<dbReference type="PANTHER" id="PTHR10183:SF382">
    <property type="entry name" value="CALPAIN-15"/>
    <property type="match status" value="1"/>
</dbReference>
<dbReference type="PANTHER" id="PTHR10183">
    <property type="entry name" value="CALPAIN"/>
    <property type="match status" value="1"/>
</dbReference>
<dbReference type="InterPro" id="IPR000169">
    <property type="entry name" value="Pept_cys_AS"/>
</dbReference>
<dbReference type="Pfam" id="PF00648">
    <property type="entry name" value="Peptidase_C2"/>
    <property type="match status" value="1"/>
</dbReference>
<evidence type="ECO:0000256" key="1">
    <source>
        <dbReference type="ARBA" id="ARBA00007623"/>
    </source>
</evidence>